<reference evidence="3" key="1">
    <citation type="journal article" date="2006" name="PLoS Biol.">
        <title>Macronuclear genome sequence of the ciliate Tetrahymena thermophila, a model eukaryote.</title>
        <authorList>
            <person name="Eisen J.A."/>
            <person name="Coyne R.S."/>
            <person name="Wu M."/>
            <person name="Wu D."/>
            <person name="Thiagarajan M."/>
            <person name="Wortman J.R."/>
            <person name="Badger J.H."/>
            <person name="Ren Q."/>
            <person name="Amedeo P."/>
            <person name="Jones K.M."/>
            <person name="Tallon L.J."/>
            <person name="Delcher A.L."/>
            <person name="Salzberg S.L."/>
            <person name="Silva J.C."/>
            <person name="Haas B.J."/>
            <person name="Majoros W.H."/>
            <person name="Farzad M."/>
            <person name="Carlton J.M."/>
            <person name="Smith R.K. Jr."/>
            <person name="Garg J."/>
            <person name="Pearlman R.E."/>
            <person name="Karrer K.M."/>
            <person name="Sun L."/>
            <person name="Manning G."/>
            <person name="Elde N.C."/>
            <person name="Turkewitz A.P."/>
            <person name="Asai D.J."/>
            <person name="Wilkes D.E."/>
            <person name="Wang Y."/>
            <person name="Cai H."/>
            <person name="Collins K."/>
            <person name="Stewart B.A."/>
            <person name="Lee S.R."/>
            <person name="Wilamowska K."/>
            <person name="Weinberg Z."/>
            <person name="Ruzzo W.L."/>
            <person name="Wloga D."/>
            <person name="Gaertig J."/>
            <person name="Frankel J."/>
            <person name="Tsao C.-C."/>
            <person name="Gorovsky M.A."/>
            <person name="Keeling P.J."/>
            <person name="Waller R.F."/>
            <person name="Patron N.J."/>
            <person name="Cherry J.M."/>
            <person name="Stover N.A."/>
            <person name="Krieger C.J."/>
            <person name="del Toro C."/>
            <person name="Ryder H.F."/>
            <person name="Williamson S.C."/>
            <person name="Barbeau R.A."/>
            <person name="Hamilton E.P."/>
            <person name="Orias E."/>
        </authorList>
    </citation>
    <scope>NUCLEOTIDE SEQUENCE [LARGE SCALE GENOMIC DNA]</scope>
    <source>
        <strain evidence="3">SB210</strain>
    </source>
</reference>
<dbReference type="HOGENOM" id="CLU_964672_0_0_1"/>
<dbReference type="InParanoid" id="I7LZU0"/>
<gene>
    <name evidence="2" type="ORF">TTHERM_00584680</name>
</gene>
<feature type="binding site" evidence="1">
    <location>
        <begin position="60"/>
        <end position="67"/>
    </location>
    <ligand>
        <name>substrate</name>
    </ligand>
</feature>
<protein>
    <submittedName>
        <fullName evidence="2">Histidine phosphatase family (Branch protein 1)</fullName>
    </submittedName>
</protein>
<dbReference type="SUPFAM" id="SSF53254">
    <property type="entry name" value="Phosphoglycerate mutase-like"/>
    <property type="match status" value="1"/>
</dbReference>
<dbReference type="OMA" id="VICLISH"/>
<dbReference type="InterPro" id="IPR029033">
    <property type="entry name" value="His_PPase_superfam"/>
</dbReference>
<dbReference type="OrthoDB" id="496981at2759"/>
<dbReference type="Pfam" id="PF00300">
    <property type="entry name" value="His_Phos_1"/>
    <property type="match status" value="1"/>
</dbReference>
<dbReference type="PANTHER" id="PTHR48100:SF44">
    <property type="entry name" value="PHOSPHATASE C1620.13-RELATED"/>
    <property type="match status" value="1"/>
</dbReference>
<accession>I7LZU0</accession>
<dbReference type="GO" id="GO:0016791">
    <property type="term" value="F:phosphatase activity"/>
    <property type="evidence" value="ECO:0007669"/>
    <property type="project" value="TreeGrafter"/>
</dbReference>
<dbReference type="Gene3D" id="3.40.50.1240">
    <property type="entry name" value="Phosphoglycerate mutase-like"/>
    <property type="match status" value="1"/>
</dbReference>
<dbReference type="KEGG" id="tet:TTHERM_00584680"/>
<dbReference type="eggNOG" id="ENOG502S0EI">
    <property type="taxonomic scope" value="Eukaryota"/>
</dbReference>
<dbReference type="GO" id="GO:0005829">
    <property type="term" value="C:cytosol"/>
    <property type="evidence" value="ECO:0007669"/>
    <property type="project" value="TreeGrafter"/>
</dbReference>
<sequence>MEQQYQKKLYNQLLEQIQSKDHYDSNLKLFLKQLSIEIDQQNLLNLISQQLDNKSIYFIRHAESKYNQWREKSPLNWSIFYKNTLENIDPELTDKGQQQTKNLQLSVLKDYQNLKFDVVYVSPLSRAIDTFGFLAYQENNQIIEQFKLAKVLACHYLRERLDTCGDIGKSLEFVKEGLCNKWNIDSCMINNDQWWCHTQFDNQKQGEMFKQKTEDFDKIQRRLIIILLMIIFSEDKVICLISHSNIYKCLKLKNKFQSHGIQNAQMKILDKQTIMKFLTQTITKHIYQK</sequence>
<evidence type="ECO:0000313" key="3">
    <source>
        <dbReference type="Proteomes" id="UP000009168"/>
    </source>
</evidence>
<dbReference type="GeneID" id="7846670"/>
<dbReference type="SMART" id="SM00855">
    <property type="entry name" value="PGAM"/>
    <property type="match status" value="1"/>
</dbReference>
<proteinExistence type="predicted"/>
<dbReference type="InterPro" id="IPR013078">
    <property type="entry name" value="His_Pase_superF_clade-1"/>
</dbReference>
<organism evidence="2 3">
    <name type="scientific">Tetrahymena thermophila (strain SB210)</name>
    <dbReference type="NCBI Taxonomy" id="312017"/>
    <lineage>
        <taxon>Eukaryota</taxon>
        <taxon>Sar</taxon>
        <taxon>Alveolata</taxon>
        <taxon>Ciliophora</taxon>
        <taxon>Intramacronucleata</taxon>
        <taxon>Oligohymenophorea</taxon>
        <taxon>Hymenostomatida</taxon>
        <taxon>Tetrahymenina</taxon>
        <taxon>Tetrahymenidae</taxon>
        <taxon>Tetrahymena</taxon>
    </lineage>
</organism>
<dbReference type="Proteomes" id="UP000009168">
    <property type="component" value="Unassembled WGS sequence"/>
</dbReference>
<dbReference type="AlphaFoldDB" id="I7LZU0"/>
<evidence type="ECO:0000256" key="1">
    <source>
        <dbReference type="PIRSR" id="PIRSR613078-2"/>
    </source>
</evidence>
<dbReference type="RefSeq" id="XP_001032575.1">
    <property type="nucleotide sequence ID" value="XM_001032575.3"/>
</dbReference>
<evidence type="ECO:0000313" key="2">
    <source>
        <dbReference type="EMBL" id="EAR84912.1"/>
    </source>
</evidence>
<keyword evidence="3" id="KW-1185">Reference proteome</keyword>
<dbReference type="CDD" id="cd07067">
    <property type="entry name" value="HP_PGM_like"/>
    <property type="match status" value="1"/>
</dbReference>
<name>I7LZU0_TETTS</name>
<dbReference type="PANTHER" id="PTHR48100">
    <property type="entry name" value="BROAD-SPECIFICITY PHOSPHATASE YOR283W-RELATED"/>
    <property type="match status" value="1"/>
</dbReference>
<dbReference type="EMBL" id="GG662510">
    <property type="protein sequence ID" value="EAR84912.1"/>
    <property type="molecule type" value="Genomic_DNA"/>
</dbReference>
<feature type="binding site" evidence="1">
    <location>
        <position position="126"/>
    </location>
    <ligand>
        <name>substrate</name>
    </ligand>
</feature>
<dbReference type="InterPro" id="IPR050275">
    <property type="entry name" value="PGM_Phosphatase"/>
</dbReference>